<name>A0A2U1JYL6_9FLAO</name>
<dbReference type="OrthoDB" id="711499at2"/>
<dbReference type="RefSeq" id="WP_116761901.1">
    <property type="nucleotide sequence ID" value="NZ_QCZH01000005.1"/>
</dbReference>
<evidence type="ECO:0000313" key="1">
    <source>
        <dbReference type="EMBL" id="PWA09888.1"/>
    </source>
</evidence>
<reference evidence="1 2" key="1">
    <citation type="submission" date="2018-04" db="EMBL/GenBank/DDBJ databases">
        <title>Flavobacterium sp. nov., isolated from glacier ice.</title>
        <authorList>
            <person name="Liu Q."/>
            <person name="Xin Y.-H."/>
        </authorList>
    </citation>
    <scope>NUCLEOTIDE SEQUENCE [LARGE SCALE GENOMIC DNA]</scope>
    <source>
        <strain evidence="1 2">LB2P30</strain>
    </source>
</reference>
<accession>A0A2U1JYL6</accession>
<proteinExistence type="predicted"/>
<organism evidence="1 2">
    <name type="scientific">Flavobacterium laiguense</name>
    <dbReference type="NCBI Taxonomy" id="2169409"/>
    <lineage>
        <taxon>Bacteria</taxon>
        <taxon>Pseudomonadati</taxon>
        <taxon>Bacteroidota</taxon>
        <taxon>Flavobacteriia</taxon>
        <taxon>Flavobacteriales</taxon>
        <taxon>Flavobacteriaceae</taxon>
        <taxon>Flavobacterium</taxon>
    </lineage>
</organism>
<protein>
    <submittedName>
        <fullName evidence="1">Uncharacterized protein</fullName>
    </submittedName>
</protein>
<dbReference type="EMBL" id="QCZH01000005">
    <property type="protein sequence ID" value="PWA09888.1"/>
    <property type="molecule type" value="Genomic_DNA"/>
</dbReference>
<evidence type="ECO:0000313" key="2">
    <source>
        <dbReference type="Proteomes" id="UP000245618"/>
    </source>
</evidence>
<keyword evidence="2" id="KW-1185">Reference proteome</keyword>
<comment type="caution">
    <text evidence="1">The sequence shown here is derived from an EMBL/GenBank/DDBJ whole genome shotgun (WGS) entry which is preliminary data.</text>
</comment>
<sequence length="67" mass="7778">MIAGNIRACIYPKDVQRITGKTYRQARLYLNKIKDNLNKEPHQLISIEEFCSYSGLQLEHVLRCIIG</sequence>
<gene>
    <name evidence="1" type="ORF">DB891_06855</name>
</gene>
<dbReference type="AlphaFoldDB" id="A0A2U1JYL6"/>
<dbReference type="Proteomes" id="UP000245618">
    <property type="component" value="Unassembled WGS sequence"/>
</dbReference>